<evidence type="ECO:0000313" key="8">
    <source>
        <dbReference type="EMBL" id="KKO74634.1"/>
    </source>
</evidence>
<dbReference type="AlphaFoldDB" id="A0A0F9ZA12"/>
<evidence type="ECO:0000256" key="2">
    <source>
        <dbReference type="ARBA" id="ARBA00022552"/>
    </source>
</evidence>
<dbReference type="GO" id="GO:0045943">
    <property type="term" value="P:positive regulation of transcription by RNA polymerase I"/>
    <property type="evidence" value="ECO:0007669"/>
    <property type="project" value="TreeGrafter"/>
</dbReference>
<comment type="caution">
    <text evidence="8">The sequence shown here is derived from an EMBL/GenBank/DDBJ whole genome shotgun (WGS) entry which is preliminary data.</text>
</comment>
<dbReference type="Pfam" id="PF00400">
    <property type="entry name" value="WD40"/>
    <property type="match status" value="1"/>
</dbReference>
<dbReference type="SUPFAM" id="SSF50978">
    <property type="entry name" value="WD40 repeat-like"/>
    <property type="match status" value="1"/>
</dbReference>
<dbReference type="InterPro" id="IPR001680">
    <property type="entry name" value="WD40_rpt"/>
</dbReference>
<comment type="subcellular location">
    <subcellularLocation>
        <location evidence="1">Nucleus</location>
        <location evidence="1">Nucleolus</location>
    </subcellularLocation>
</comment>
<feature type="domain" description="U3 small nucleolar RNA-associated protein 15 C-terminal" evidence="7">
    <location>
        <begin position="306"/>
        <end position="432"/>
    </location>
</feature>
<dbReference type="EMBL" id="JPQZ01000054">
    <property type="protein sequence ID" value="KKO74634.1"/>
    <property type="molecule type" value="Genomic_DNA"/>
</dbReference>
<evidence type="ECO:0000256" key="3">
    <source>
        <dbReference type="ARBA" id="ARBA00022574"/>
    </source>
</evidence>
<dbReference type="InterPro" id="IPR018983">
    <property type="entry name" value="U3_snoRNA-assocProt_15_C"/>
</dbReference>
<dbReference type="InterPro" id="IPR036322">
    <property type="entry name" value="WD40_repeat_dom_sf"/>
</dbReference>
<dbReference type="Proteomes" id="UP000034350">
    <property type="component" value="Unassembled WGS sequence"/>
</dbReference>
<dbReference type="PANTHER" id="PTHR19924">
    <property type="entry name" value="UTP15 U3 SMALL NUCLEOLAR RNA-ASSOCIATED PROTEIN 15 FAMILY MEMBER"/>
    <property type="match status" value="1"/>
</dbReference>
<evidence type="ECO:0000256" key="4">
    <source>
        <dbReference type="ARBA" id="ARBA00022737"/>
    </source>
</evidence>
<keyword evidence="5" id="KW-0539">Nucleus</keyword>
<keyword evidence="9" id="KW-1185">Reference proteome</keyword>
<sequence length="437" mass="51236">MFFKSSNFSIIDHTIIPFDILKECDKKIQALSATSEGELFFTQENNIFKYKATKKNKSQDEIVKLKSVNNLIISGDVCGCIKIFSKTILIRSYHEHTHKINCIDLYNGKILISASDDATIKFYDIIENKSFKTLDWFGDRVKCFKIFENILYIGVCNGFIYGIDLETYNKIYEFDTKTPVHNIEIHNGIIYYSTVNKVFKIITESQYIGSHTKQITDMKILNNKICTISLDGFYKIWSLKGQLITKINFSSPILSFGSYDQIFYFGLEVGTLCQLGGTKPTKKTELIKNKYMRDFEEQIQYKLFEQNCLKNSQLEKLIKKYEHKGALKLALDQQNFKDTFSVLYFLYNNRKLKNALLFIEKDYLLKLLDFIIENLQIRDLFEILQEVIYIVLSVYLEDFTDDDDLYDKLTFLSEVVDEECCFQEKLIEAYSYIECFK</sequence>
<feature type="repeat" description="WD" evidence="6">
    <location>
        <begin position="93"/>
        <end position="133"/>
    </location>
</feature>
<keyword evidence="2" id="KW-0698">rRNA processing</keyword>
<evidence type="ECO:0000259" key="7">
    <source>
        <dbReference type="Pfam" id="PF09384"/>
    </source>
</evidence>
<dbReference type="GO" id="GO:0005730">
    <property type="term" value="C:nucleolus"/>
    <property type="evidence" value="ECO:0007669"/>
    <property type="project" value="UniProtKB-SubCell"/>
</dbReference>
<keyword evidence="4" id="KW-0677">Repeat</keyword>
<dbReference type="Gene3D" id="2.130.10.10">
    <property type="entry name" value="YVTN repeat-like/Quinoprotein amine dehydrogenase"/>
    <property type="match status" value="1"/>
</dbReference>
<dbReference type="OrthoDB" id="431715at2759"/>
<dbReference type="PANTHER" id="PTHR19924:SF26">
    <property type="entry name" value="U3 SMALL NUCLEOLAR RNA-ASSOCIATED PROTEIN 15 HOMOLOG"/>
    <property type="match status" value="1"/>
</dbReference>
<dbReference type="VEuPathDB" id="MicrosporidiaDB:AAJ76_540006260"/>
<dbReference type="PROSITE" id="PS50082">
    <property type="entry name" value="WD_REPEATS_2"/>
    <property type="match status" value="1"/>
</dbReference>
<dbReference type="GO" id="GO:0006364">
    <property type="term" value="P:rRNA processing"/>
    <property type="evidence" value="ECO:0007669"/>
    <property type="project" value="UniProtKB-KW"/>
</dbReference>
<organism evidence="8 9">
    <name type="scientific">Vairimorpha ceranae</name>
    <dbReference type="NCBI Taxonomy" id="40302"/>
    <lineage>
        <taxon>Eukaryota</taxon>
        <taxon>Fungi</taxon>
        <taxon>Fungi incertae sedis</taxon>
        <taxon>Microsporidia</taxon>
        <taxon>Nosematidae</taxon>
        <taxon>Vairimorpha</taxon>
    </lineage>
</organism>
<keyword evidence="3 6" id="KW-0853">WD repeat</keyword>
<evidence type="ECO:0000313" key="9">
    <source>
        <dbReference type="Proteomes" id="UP000034350"/>
    </source>
</evidence>
<dbReference type="RefSeq" id="XP_024330376.1">
    <property type="nucleotide sequence ID" value="XM_024475972.1"/>
</dbReference>
<dbReference type="VEuPathDB" id="MicrosporidiaDB:NCER_101011"/>
<proteinExistence type="predicted"/>
<reference evidence="8 9" key="1">
    <citation type="journal article" date="2015" name="Environ. Microbiol.">
        <title>Genome analyses suggest the presence of polyploidy and recent human-driven expansions in eight global populations of the honeybee pathogen Nosema ceranae.</title>
        <authorList>
            <person name="Pelin A."/>
            <person name="Selman M."/>
            <person name="Aris-Brosou S."/>
            <person name="Farinelli L."/>
            <person name="Corradi N."/>
        </authorList>
    </citation>
    <scope>NUCLEOTIDE SEQUENCE [LARGE SCALE GENOMIC DNA]</scope>
    <source>
        <strain evidence="8 9">PA08 1199</strain>
    </source>
</reference>
<dbReference type="Pfam" id="PF09384">
    <property type="entry name" value="UTP15_C"/>
    <property type="match status" value="1"/>
</dbReference>
<dbReference type="GeneID" id="36320920"/>
<evidence type="ECO:0000256" key="1">
    <source>
        <dbReference type="ARBA" id="ARBA00004604"/>
    </source>
</evidence>
<dbReference type="SMART" id="SM00320">
    <property type="entry name" value="WD40"/>
    <property type="match status" value="2"/>
</dbReference>
<accession>A0A0F9ZA12</accession>
<dbReference type="VEuPathDB" id="MicrosporidiaDB:G9O61_00g001320"/>
<evidence type="ECO:0000256" key="5">
    <source>
        <dbReference type="ARBA" id="ARBA00023242"/>
    </source>
</evidence>
<dbReference type="InterPro" id="IPR015943">
    <property type="entry name" value="WD40/YVTN_repeat-like_dom_sf"/>
</dbReference>
<name>A0A0F9ZA12_9MICR</name>
<protein>
    <submittedName>
        <fullName evidence="8">U3 small nucleolar rna-associated protein 15</fullName>
    </submittedName>
</protein>
<gene>
    <name evidence="8" type="ORF">AAJ76_540006260</name>
</gene>
<evidence type="ECO:0000256" key="6">
    <source>
        <dbReference type="PROSITE-ProRule" id="PRU00221"/>
    </source>
</evidence>